<dbReference type="PROSITE" id="PS51440">
    <property type="entry name" value="TIM_2"/>
    <property type="match status" value="1"/>
</dbReference>
<keyword evidence="1 2" id="KW-0413">Isomerase</keyword>
<dbReference type="NCBIfam" id="NF003302">
    <property type="entry name" value="PRK04302.1"/>
    <property type="match status" value="1"/>
</dbReference>
<dbReference type="SUPFAM" id="SSF51351">
    <property type="entry name" value="Triosephosphate isomerase (TIM)"/>
    <property type="match status" value="1"/>
</dbReference>
<name>A0A926DFT2_9FIRM</name>
<gene>
    <name evidence="2" type="ORF">H8693_00210</name>
</gene>
<dbReference type="Proteomes" id="UP000617951">
    <property type="component" value="Unassembled WGS sequence"/>
</dbReference>
<evidence type="ECO:0000313" key="3">
    <source>
        <dbReference type="Proteomes" id="UP000617951"/>
    </source>
</evidence>
<dbReference type="AlphaFoldDB" id="A0A926DFT2"/>
<dbReference type="Gene3D" id="3.20.20.70">
    <property type="entry name" value="Aldolase class I"/>
    <property type="match status" value="1"/>
</dbReference>
<protein>
    <submittedName>
        <fullName evidence="2">Triose-phosphate isomerase</fullName>
        <ecNumber evidence="2">5.3.1.1</ecNumber>
    </submittedName>
</protein>
<dbReference type="GO" id="GO:0004807">
    <property type="term" value="F:triose-phosphate isomerase activity"/>
    <property type="evidence" value="ECO:0007669"/>
    <property type="project" value="UniProtKB-EC"/>
</dbReference>
<sequence length="237" mass="25438">MEKRKIRTPFFSVNPKAYIYGDASVALAKFTDQMAEKYDIDVFYTGQHVDLARIKNETKHVIVTAQHMDGLVPGRGMGHILPEALKAAGVEAVFLNHAEHPLTVNQLAQAISRADELGILTIVCADTAEEAKAIAQLKPDVMVCEPTSLIGTGKVSGEEYVHLTNEAVKSISPDTLVLQAAGIRSGKNVFDVIMWGADGTGCTSGIVAAQDPFKACEEMMQAVQEAKEKLAGGKQGK</sequence>
<comment type="caution">
    <text evidence="2">The sequence shown here is derived from an EMBL/GenBank/DDBJ whole genome shotgun (WGS) entry which is preliminary data.</text>
</comment>
<keyword evidence="3" id="KW-1185">Reference proteome</keyword>
<dbReference type="InterPro" id="IPR013785">
    <property type="entry name" value="Aldolase_TIM"/>
</dbReference>
<evidence type="ECO:0000313" key="2">
    <source>
        <dbReference type="EMBL" id="MBC8537358.1"/>
    </source>
</evidence>
<dbReference type="EC" id="5.3.1.1" evidence="2"/>
<dbReference type="InterPro" id="IPR000652">
    <property type="entry name" value="Triosephosphate_isomerase"/>
</dbReference>
<dbReference type="Pfam" id="PF00121">
    <property type="entry name" value="TIM"/>
    <property type="match status" value="1"/>
</dbReference>
<dbReference type="RefSeq" id="WP_249279289.1">
    <property type="nucleotide sequence ID" value="NZ_JACRSS010000001.1"/>
</dbReference>
<evidence type="ECO:0000256" key="1">
    <source>
        <dbReference type="ARBA" id="ARBA00023235"/>
    </source>
</evidence>
<dbReference type="InterPro" id="IPR035990">
    <property type="entry name" value="TIM_sf"/>
</dbReference>
<proteinExistence type="predicted"/>
<accession>A0A926DFT2</accession>
<organism evidence="2 3">
    <name type="scientific">Guopingia tenuis</name>
    <dbReference type="NCBI Taxonomy" id="2763656"/>
    <lineage>
        <taxon>Bacteria</taxon>
        <taxon>Bacillati</taxon>
        <taxon>Bacillota</taxon>
        <taxon>Clostridia</taxon>
        <taxon>Christensenellales</taxon>
        <taxon>Christensenellaceae</taxon>
        <taxon>Guopingia</taxon>
    </lineage>
</organism>
<dbReference type="EMBL" id="JACRSS010000001">
    <property type="protein sequence ID" value="MBC8537358.1"/>
    <property type="molecule type" value="Genomic_DNA"/>
</dbReference>
<reference evidence="2" key="1">
    <citation type="submission" date="2020-08" db="EMBL/GenBank/DDBJ databases">
        <title>Genome public.</title>
        <authorList>
            <person name="Liu C."/>
            <person name="Sun Q."/>
        </authorList>
    </citation>
    <scope>NUCLEOTIDE SEQUENCE</scope>
    <source>
        <strain evidence="2">NSJ-63</strain>
    </source>
</reference>